<evidence type="ECO:0000256" key="6">
    <source>
        <dbReference type="ARBA" id="ARBA00023136"/>
    </source>
</evidence>
<name>A0A239CWM4_9NOCA</name>
<keyword evidence="5 9" id="KW-1133">Transmembrane helix</keyword>
<feature type="transmembrane region" description="Helical" evidence="9">
    <location>
        <begin position="382"/>
        <end position="401"/>
    </location>
</feature>
<keyword evidence="11" id="KW-1185">Reference proteome</keyword>
<evidence type="ECO:0000256" key="1">
    <source>
        <dbReference type="ARBA" id="ARBA00004651"/>
    </source>
</evidence>
<dbReference type="GO" id="GO:0016758">
    <property type="term" value="F:hexosyltransferase activity"/>
    <property type="evidence" value="ECO:0007669"/>
    <property type="project" value="InterPro"/>
</dbReference>
<evidence type="ECO:0000256" key="7">
    <source>
        <dbReference type="ARBA" id="ARBA00024033"/>
    </source>
</evidence>
<evidence type="ECO:0000256" key="4">
    <source>
        <dbReference type="ARBA" id="ARBA00022692"/>
    </source>
</evidence>
<keyword evidence="3 10" id="KW-0808">Transferase</keyword>
<evidence type="ECO:0000256" key="9">
    <source>
        <dbReference type="SAM" id="Phobius"/>
    </source>
</evidence>
<dbReference type="GO" id="GO:0005886">
    <property type="term" value="C:plasma membrane"/>
    <property type="evidence" value="ECO:0007669"/>
    <property type="project" value="UniProtKB-SubCell"/>
</dbReference>
<dbReference type="Proteomes" id="UP000198327">
    <property type="component" value="Unassembled WGS sequence"/>
</dbReference>
<dbReference type="EMBL" id="FZOW01000001">
    <property type="protein sequence ID" value="SNS24262.1"/>
    <property type="molecule type" value="Genomic_DNA"/>
</dbReference>
<feature type="transmembrane region" description="Helical" evidence="9">
    <location>
        <begin position="113"/>
        <end position="130"/>
    </location>
</feature>
<evidence type="ECO:0000313" key="11">
    <source>
        <dbReference type="Proteomes" id="UP000198327"/>
    </source>
</evidence>
<feature type="region of interest" description="Disordered" evidence="8">
    <location>
        <begin position="421"/>
        <end position="446"/>
    </location>
</feature>
<evidence type="ECO:0000256" key="3">
    <source>
        <dbReference type="ARBA" id="ARBA00022679"/>
    </source>
</evidence>
<feature type="transmembrane region" description="Helical" evidence="9">
    <location>
        <begin position="273"/>
        <end position="294"/>
    </location>
</feature>
<sequence>MSTATEAPGQGTVLRVSLSFLEPRNGRTTADVLKFALWPFAVMMVLNRVLVRAVNGDITDDFTPVYKAALAFLNRQPVYTANFDSVDPHYLYPPGATMLLSPLAVIDPERSRWLFILASTIAIIAALYILLRIFGFGLSSVAAPALLLAAFSSETVTSTLVFTNFNGFVLLGEVAFVYFLLKRKDLWAGVAIGLTIVVKPILAPLLIIPLMTKQWKVFVTAISIPLVLTAIAWPLSVDAMDFVRRTTPYLLESRDYFNSAIVGNGRYYGLPEWMIFGLRAVLGIMVLVSLWILYRYCREDRLFFIATTSGLVLTAHWLLGSLGQMYYSMLLFPLLMTVVLKNSVLRNWPAWLAIYGFMSYDRWLSGRFYTAGRAFDYMRTTFGWSLLIIVIFGVLVGRYCAARRDGRLDSGIEPLWIEAGDTGTEQPDAASNGARPAKTTKAAESY</sequence>
<feature type="transmembrane region" description="Helical" evidence="9">
    <location>
        <begin position="187"/>
        <end position="208"/>
    </location>
</feature>
<keyword evidence="2" id="KW-1003">Cell membrane</keyword>
<comment type="subcellular location">
    <subcellularLocation>
        <location evidence="1">Cell membrane</location>
        <topology evidence="1">Multi-pass membrane protein</topology>
    </subcellularLocation>
</comment>
<evidence type="ECO:0000256" key="5">
    <source>
        <dbReference type="ARBA" id="ARBA00022989"/>
    </source>
</evidence>
<evidence type="ECO:0000313" key="10">
    <source>
        <dbReference type="EMBL" id="SNS24262.1"/>
    </source>
</evidence>
<keyword evidence="4 9" id="KW-0812">Transmembrane</keyword>
<protein>
    <submittedName>
        <fullName evidence="10">Arabinofuranan 3-O-arabinosyltransferase</fullName>
    </submittedName>
</protein>
<feature type="transmembrane region" description="Helical" evidence="9">
    <location>
        <begin position="160"/>
        <end position="181"/>
    </location>
</feature>
<reference evidence="11" key="1">
    <citation type="submission" date="2017-06" db="EMBL/GenBank/DDBJ databases">
        <authorList>
            <person name="Varghese N."/>
            <person name="Submissions S."/>
        </authorList>
    </citation>
    <scope>NUCLEOTIDE SEQUENCE [LARGE SCALE GENOMIC DNA]</scope>
    <source>
        <strain evidence="11">JCM 23211</strain>
    </source>
</reference>
<organism evidence="10 11">
    <name type="scientific">Rhodococcoides kyotonense</name>
    <dbReference type="NCBI Taxonomy" id="398843"/>
    <lineage>
        <taxon>Bacteria</taxon>
        <taxon>Bacillati</taxon>
        <taxon>Actinomycetota</taxon>
        <taxon>Actinomycetes</taxon>
        <taxon>Mycobacteriales</taxon>
        <taxon>Nocardiaceae</taxon>
        <taxon>Rhodococcoides</taxon>
    </lineage>
</organism>
<keyword evidence="6 9" id="KW-0472">Membrane</keyword>
<dbReference type="AlphaFoldDB" id="A0A239CWM4"/>
<feature type="transmembrane region" description="Helical" evidence="9">
    <location>
        <begin position="325"/>
        <end position="344"/>
    </location>
</feature>
<dbReference type="STRING" id="398843.A3K89_02860"/>
<evidence type="ECO:0000256" key="8">
    <source>
        <dbReference type="SAM" id="MobiDB-lite"/>
    </source>
</evidence>
<accession>A0A239CWM4</accession>
<evidence type="ECO:0000256" key="2">
    <source>
        <dbReference type="ARBA" id="ARBA00022475"/>
    </source>
</evidence>
<dbReference type="Pfam" id="PF09594">
    <property type="entry name" value="GT87"/>
    <property type="match status" value="1"/>
</dbReference>
<dbReference type="InterPro" id="IPR018584">
    <property type="entry name" value="GT87"/>
</dbReference>
<comment type="similarity">
    <text evidence="7">Belongs to the glycosyltransferase 87 family.</text>
</comment>
<proteinExistence type="inferred from homology"/>
<feature type="transmembrane region" description="Helical" evidence="9">
    <location>
        <begin position="215"/>
        <end position="235"/>
    </location>
</feature>
<gene>
    <name evidence="10" type="ORF">SAMN05421642_101241</name>
</gene>